<evidence type="ECO:0000259" key="3">
    <source>
        <dbReference type="Pfam" id="PF01361"/>
    </source>
</evidence>
<dbReference type="EMBL" id="CP059320">
    <property type="protein sequence ID" value="QTH24804.1"/>
    <property type="molecule type" value="Genomic_DNA"/>
</dbReference>
<dbReference type="PANTHER" id="PTHR35530">
    <property type="entry name" value="TAUTOMERASE-RELATED"/>
    <property type="match status" value="1"/>
</dbReference>
<dbReference type="SUPFAM" id="SSF55331">
    <property type="entry name" value="Tautomerase/MIF"/>
    <property type="match status" value="1"/>
</dbReference>
<reference evidence="4" key="2">
    <citation type="submission" date="2021-04" db="EMBL/GenBank/DDBJ databases">
        <title>Isolation and genomic analysis of the ibuprofen-degrading bacterium Sphingomonas strain MPO218.</title>
        <authorList>
            <person name="Aulestia M."/>
            <person name="Flores A."/>
            <person name="Mangas E.L."/>
            <person name="Perez-Pulido A.J."/>
            <person name="Santero E."/>
            <person name="Camacho E.M."/>
        </authorList>
    </citation>
    <scope>NUCLEOTIDE SEQUENCE</scope>
    <source>
        <strain evidence="4">MPO218</strain>
        <plasmid evidence="4">pIBU218</plasmid>
    </source>
</reference>
<dbReference type="AlphaFoldDB" id="A0A975D8R7"/>
<organism evidence="4 5">
    <name type="scientific">Rhizorhabdus wittichii</name>
    <dbReference type="NCBI Taxonomy" id="160791"/>
    <lineage>
        <taxon>Bacteria</taxon>
        <taxon>Pseudomonadati</taxon>
        <taxon>Pseudomonadota</taxon>
        <taxon>Alphaproteobacteria</taxon>
        <taxon>Sphingomonadales</taxon>
        <taxon>Sphingomonadaceae</taxon>
        <taxon>Rhizorhabdus</taxon>
    </lineage>
</organism>
<accession>A0A975D8R7</accession>
<protein>
    <submittedName>
        <fullName evidence="4">Tautomerase family protein</fullName>
    </submittedName>
</protein>
<dbReference type="PANTHER" id="PTHR35530:SF1">
    <property type="entry name" value="2-HYDROXYMUCONATE TAUTOMERASE"/>
    <property type="match status" value="1"/>
</dbReference>
<keyword evidence="4" id="KW-0614">Plasmid</keyword>
<feature type="domain" description="4-oxalocrotonate tautomerase-like" evidence="3">
    <location>
        <begin position="2"/>
        <end position="59"/>
    </location>
</feature>
<evidence type="ECO:0000256" key="1">
    <source>
        <dbReference type="ARBA" id="ARBA00006723"/>
    </source>
</evidence>
<proteinExistence type="inferred from homology"/>
<dbReference type="RefSeq" id="WP_208634520.1">
    <property type="nucleotide sequence ID" value="NZ_CP059320.1"/>
</dbReference>
<dbReference type="Gene3D" id="3.30.429.10">
    <property type="entry name" value="Macrophage Migration Inhibitory Factor"/>
    <property type="match status" value="1"/>
</dbReference>
<dbReference type="InterPro" id="IPR014347">
    <property type="entry name" value="Tautomerase/MIF_sf"/>
</dbReference>
<gene>
    <name evidence="4" type="ORF">HRJ34_27385</name>
</gene>
<dbReference type="InterPro" id="IPR004370">
    <property type="entry name" value="4-OT-like_dom"/>
</dbReference>
<name>A0A975D8R7_9SPHN</name>
<evidence type="ECO:0000256" key="2">
    <source>
        <dbReference type="ARBA" id="ARBA00023235"/>
    </source>
</evidence>
<reference evidence="4" key="1">
    <citation type="submission" date="2020-07" db="EMBL/GenBank/DDBJ databases">
        <authorList>
            <person name="Camacho E."/>
        </authorList>
    </citation>
    <scope>NUCLEOTIDE SEQUENCE</scope>
    <source>
        <strain evidence="4">MPO218</strain>
        <plasmid evidence="4">pIBU218</plasmid>
    </source>
</reference>
<dbReference type="Proteomes" id="UP000664914">
    <property type="component" value="Plasmid pIBU218"/>
</dbReference>
<geneLocation type="plasmid" evidence="4 5">
    <name>pIBU218</name>
</geneLocation>
<dbReference type="GO" id="GO:0016853">
    <property type="term" value="F:isomerase activity"/>
    <property type="evidence" value="ECO:0007669"/>
    <property type="project" value="UniProtKB-KW"/>
</dbReference>
<dbReference type="Pfam" id="PF01361">
    <property type="entry name" value="Tautomerase"/>
    <property type="match status" value="1"/>
</dbReference>
<comment type="similarity">
    <text evidence="1">Belongs to the 4-oxalocrotonate tautomerase family.</text>
</comment>
<keyword evidence="2" id="KW-0413">Isomerase</keyword>
<evidence type="ECO:0000313" key="5">
    <source>
        <dbReference type="Proteomes" id="UP000664914"/>
    </source>
</evidence>
<sequence length="69" mass="7520">MPIISVTIAEGRQVEKRRTLIKALTEATVNAFDVRPDQVRVILNEVPLENYAVAGVTFAEQALLPGASK</sequence>
<evidence type="ECO:0000313" key="4">
    <source>
        <dbReference type="EMBL" id="QTH24804.1"/>
    </source>
</evidence>